<dbReference type="SMART" id="SM00388">
    <property type="entry name" value="HisKA"/>
    <property type="match status" value="1"/>
</dbReference>
<evidence type="ECO:0000256" key="8">
    <source>
        <dbReference type="SAM" id="MobiDB-lite"/>
    </source>
</evidence>
<dbReference type="InterPro" id="IPR036097">
    <property type="entry name" value="HisK_dim/P_sf"/>
</dbReference>
<feature type="region of interest" description="Disordered" evidence="8">
    <location>
        <begin position="150"/>
        <end position="171"/>
    </location>
</feature>
<reference evidence="11 12" key="1">
    <citation type="journal article" date="2011" name="J. Bacteriol.">
        <title>Genome sequence of 'Pedosphaera parvula' Ellin514, an aerobic Verrucomicrobial isolate from pasture soil.</title>
        <authorList>
            <person name="Kant R."/>
            <person name="van Passel M.W."/>
            <person name="Sangwan P."/>
            <person name="Palva A."/>
            <person name="Lucas S."/>
            <person name="Copeland A."/>
            <person name="Lapidus A."/>
            <person name="Glavina Del Rio T."/>
            <person name="Dalin E."/>
            <person name="Tice H."/>
            <person name="Bruce D."/>
            <person name="Goodwin L."/>
            <person name="Pitluck S."/>
            <person name="Chertkov O."/>
            <person name="Larimer F.W."/>
            <person name="Land M.L."/>
            <person name="Hauser L."/>
            <person name="Brettin T.S."/>
            <person name="Detter J.C."/>
            <person name="Han S."/>
            <person name="de Vos W.M."/>
            <person name="Janssen P.H."/>
            <person name="Smidt H."/>
        </authorList>
    </citation>
    <scope>NUCLEOTIDE SEQUENCE [LARGE SCALE GENOMIC DNA]</scope>
    <source>
        <strain evidence="11 12">Ellin514</strain>
    </source>
</reference>
<dbReference type="RefSeq" id="WP_007414838.1">
    <property type="nucleotide sequence ID" value="NZ_ABOX02000011.1"/>
</dbReference>
<dbReference type="InterPro" id="IPR005467">
    <property type="entry name" value="His_kinase_dom"/>
</dbReference>
<dbReference type="CDD" id="cd00082">
    <property type="entry name" value="HisKA"/>
    <property type="match status" value="1"/>
</dbReference>
<evidence type="ECO:0000256" key="9">
    <source>
        <dbReference type="SAM" id="Phobius"/>
    </source>
</evidence>
<dbReference type="PRINTS" id="PR00344">
    <property type="entry name" value="BCTRLSENSOR"/>
</dbReference>
<keyword evidence="9" id="KW-0812">Transmembrane</keyword>
<dbReference type="STRING" id="320771.Cflav_PD3971"/>
<dbReference type="CDD" id="cd00075">
    <property type="entry name" value="HATPase"/>
    <property type="match status" value="1"/>
</dbReference>
<dbReference type="FunFam" id="1.10.287.130:FF:000001">
    <property type="entry name" value="Two-component sensor histidine kinase"/>
    <property type="match status" value="1"/>
</dbReference>
<comment type="caution">
    <text evidence="11">The sequence shown here is derived from an EMBL/GenBank/DDBJ whole genome shotgun (WGS) entry which is preliminary data.</text>
</comment>
<evidence type="ECO:0000256" key="1">
    <source>
        <dbReference type="ARBA" id="ARBA00000085"/>
    </source>
</evidence>
<evidence type="ECO:0000256" key="2">
    <source>
        <dbReference type="ARBA" id="ARBA00012438"/>
    </source>
</evidence>
<evidence type="ECO:0000256" key="7">
    <source>
        <dbReference type="ARBA" id="ARBA00023136"/>
    </source>
</evidence>
<evidence type="ECO:0000313" key="12">
    <source>
        <dbReference type="Proteomes" id="UP000003688"/>
    </source>
</evidence>
<dbReference type="FunFam" id="3.30.565.10:FF:000006">
    <property type="entry name" value="Sensor histidine kinase WalK"/>
    <property type="match status" value="1"/>
</dbReference>
<protein>
    <recommendedName>
        <fullName evidence="2">histidine kinase</fullName>
        <ecNumber evidence="2">2.7.13.3</ecNumber>
    </recommendedName>
</protein>
<dbReference type="PANTHER" id="PTHR43547:SF2">
    <property type="entry name" value="HYBRID SIGNAL TRANSDUCTION HISTIDINE KINASE C"/>
    <property type="match status" value="1"/>
</dbReference>
<dbReference type="InterPro" id="IPR036890">
    <property type="entry name" value="HATPase_C_sf"/>
</dbReference>
<evidence type="ECO:0000256" key="4">
    <source>
        <dbReference type="ARBA" id="ARBA00022679"/>
    </source>
</evidence>
<feature type="compositionally biased region" description="Low complexity" evidence="8">
    <location>
        <begin position="159"/>
        <end position="171"/>
    </location>
</feature>
<feature type="transmembrane region" description="Helical" evidence="9">
    <location>
        <begin position="343"/>
        <end position="367"/>
    </location>
</feature>
<dbReference type="Gene3D" id="3.30.565.10">
    <property type="entry name" value="Histidine kinase-like ATPase, C-terminal domain"/>
    <property type="match status" value="1"/>
</dbReference>
<name>B9XG92_PEDPL</name>
<dbReference type="InterPro" id="IPR003661">
    <property type="entry name" value="HisK_dim/P_dom"/>
</dbReference>
<dbReference type="SMART" id="SM00387">
    <property type="entry name" value="HATPase_c"/>
    <property type="match status" value="1"/>
</dbReference>
<keyword evidence="6" id="KW-0902">Two-component regulatory system</keyword>
<dbReference type="Pfam" id="PF02518">
    <property type="entry name" value="HATPase_c"/>
    <property type="match status" value="1"/>
</dbReference>
<dbReference type="Pfam" id="PF00512">
    <property type="entry name" value="HisKA"/>
    <property type="match status" value="1"/>
</dbReference>
<evidence type="ECO:0000259" key="10">
    <source>
        <dbReference type="PROSITE" id="PS50109"/>
    </source>
</evidence>
<dbReference type="Gene3D" id="1.10.287.130">
    <property type="match status" value="1"/>
</dbReference>
<evidence type="ECO:0000256" key="6">
    <source>
        <dbReference type="ARBA" id="ARBA00023012"/>
    </source>
</evidence>
<dbReference type="Proteomes" id="UP000003688">
    <property type="component" value="Unassembled WGS sequence"/>
</dbReference>
<dbReference type="AlphaFoldDB" id="B9XG92"/>
<keyword evidence="9" id="KW-1133">Transmembrane helix</keyword>
<proteinExistence type="predicted"/>
<dbReference type="PANTHER" id="PTHR43547">
    <property type="entry name" value="TWO-COMPONENT HISTIDINE KINASE"/>
    <property type="match status" value="1"/>
</dbReference>
<dbReference type="OrthoDB" id="9813151at2"/>
<dbReference type="GO" id="GO:0000155">
    <property type="term" value="F:phosphorelay sensor kinase activity"/>
    <property type="evidence" value="ECO:0007669"/>
    <property type="project" value="InterPro"/>
</dbReference>
<keyword evidence="3" id="KW-0597">Phosphoprotein</keyword>
<gene>
    <name evidence="11" type="ORF">Cflav_PD3971</name>
</gene>
<sequence length="605" mass="67658" precursor="true">MKKVALVFIAAVFLPSLVLAWLAVRSLRDQQFVIERQQSLLYQQVTDGLAKDAENVLAEMQHQFGQQVEALLAEDKTRTLPTSFNDRLRTNWSISEIGFVVTLEGNILCPTPYASPTARTFREQNSKFLCNSESAEVYWNASKLNNLGKNYSNSSQPEQQPQLGNNFLNLGQNSSSPVDYKNTLKSQGMRNVMPQQQASQQNESDSQLYSKVSASEAEFRQLVGDATEGTIARFVDNRLNVLVWYRPPGTPQMIFGSQLSLLRIKQELKTIIDHLEPALRDEIAVALLDDNARPVTTSREKFQTVWKRPFVATEVGEALPHWEIAVYLLDPAKMSQSARTLKLTLGLLIAVLVCAIGFGSLLIVTDLRRQLAVARKKTDFVSNVSHELKTPLTSIRMFSELLAEGRIADPVKQRSYLHIITAEAARLTRLINNVLDFSRMERGEKKYSIQKLDLLELITELAGNYRHHLEANHFQLNSSLPDAPVFVNGDRDALAQVIVNLLSNAEKYSAENKEVSIILDRKEEPLPYAEIQILDRGIGVPKGSEDKIFEQFYRAHDSLGSGIQGSGLGLTLARQIARAHGGDVINQSREGGGSCFTLRLPIIQE</sequence>
<evidence type="ECO:0000256" key="3">
    <source>
        <dbReference type="ARBA" id="ARBA00022553"/>
    </source>
</evidence>
<keyword evidence="7 9" id="KW-0472">Membrane</keyword>
<evidence type="ECO:0000256" key="5">
    <source>
        <dbReference type="ARBA" id="ARBA00022777"/>
    </source>
</evidence>
<feature type="domain" description="Histidine kinase" evidence="10">
    <location>
        <begin position="383"/>
        <end position="604"/>
    </location>
</feature>
<dbReference type="EC" id="2.7.13.3" evidence="2"/>
<keyword evidence="5 11" id="KW-0418">Kinase</keyword>
<dbReference type="EMBL" id="ABOX02000011">
    <property type="protein sequence ID" value="EEF61254.1"/>
    <property type="molecule type" value="Genomic_DNA"/>
</dbReference>
<dbReference type="InterPro" id="IPR003594">
    <property type="entry name" value="HATPase_dom"/>
</dbReference>
<dbReference type="SUPFAM" id="SSF47384">
    <property type="entry name" value="Homodimeric domain of signal transducing histidine kinase"/>
    <property type="match status" value="1"/>
</dbReference>
<keyword evidence="12" id="KW-1185">Reference proteome</keyword>
<comment type="catalytic activity">
    <reaction evidence="1">
        <text>ATP + protein L-histidine = ADP + protein N-phospho-L-histidine.</text>
        <dbReference type="EC" id="2.7.13.3"/>
    </reaction>
</comment>
<evidence type="ECO:0000313" key="11">
    <source>
        <dbReference type="EMBL" id="EEF61254.1"/>
    </source>
</evidence>
<dbReference type="PROSITE" id="PS50109">
    <property type="entry name" value="HIS_KIN"/>
    <property type="match status" value="1"/>
</dbReference>
<dbReference type="InterPro" id="IPR004358">
    <property type="entry name" value="Sig_transdc_His_kin-like_C"/>
</dbReference>
<dbReference type="SUPFAM" id="SSF55874">
    <property type="entry name" value="ATPase domain of HSP90 chaperone/DNA topoisomerase II/histidine kinase"/>
    <property type="match status" value="1"/>
</dbReference>
<keyword evidence="4" id="KW-0808">Transferase</keyword>
<accession>B9XG92</accession>
<organism evidence="11 12">
    <name type="scientific">Pedosphaera parvula (strain Ellin514)</name>
    <dbReference type="NCBI Taxonomy" id="320771"/>
    <lineage>
        <taxon>Bacteria</taxon>
        <taxon>Pseudomonadati</taxon>
        <taxon>Verrucomicrobiota</taxon>
        <taxon>Pedosphaerae</taxon>
        <taxon>Pedosphaerales</taxon>
        <taxon>Pedosphaeraceae</taxon>
        <taxon>Pedosphaera</taxon>
    </lineage>
</organism>